<dbReference type="EnsemblPlants" id="AUR62021921-RA">
    <property type="protein sequence ID" value="AUR62021921-RA:cds"/>
    <property type="gene ID" value="AUR62021921"/>
</dbReference>
<gene>
    <name evidence="1" type="primary">LOC110731153</name>
</gene>
<dbReference type="Pfam" id="PF14476">
    <property type="entry name" value="Chloroplast_duf"/>
    <property type="match status" value="1"/>
</dbReference>
<evidence type="ECO:0008006" key="3">
    <source>
        <dbReference type="Google" id="ProtNLM"/>
    </source>
</evidence>
<name>A0A803M1T9_CHEQI</name>
<dbReference type="OMA" id="IEMHANI"/>
<reference evidence="1" key="1">
    <citation type="journal article" date="2017" name="Nature">
        <title>The genome of Chenopodium quinoa.</title>
        <authorList>
            <person name="Jarvis D.E."/>
            <person name="Ho Y.S."/>
            <person name="Lightfoot D.J."/>
            <person name="Schmoeckel S.M."/>
            <person name="Li B."/>
            <person name="Borm T.J.A."/>
            <person name="Ohyanagi H."/>
            <person name="Mineta K."/>
            <person name="Michell C.T."/>
            <person name="Saber N."/>
            <person name="Kharbatia N.M."/>
            <person name="Rupper R.R."/>
            <person name="Sharp A.R."/>
            <person name="Dally N."/>
            <person name="Boughton B.A."/>
            <person name="Woo Y.H."/>
            <person name="Gao G."/>
            <person name="Schijlen E.G.W.M."/>
            <person name="Guo X."/>
            <person name="Momin A.A."/>
            <person name="Negrao S."/>
            <person name="Al-Babili S."/>
            <person name="Gehring C."/>
            <person name="Roessner U."/>
            <person name="Jung C."/>
            <person name="Murphy K."/>
            <person name="Arold S.T."/>
            <person name="Gojobori T."/>
            <person name="van der Linden C.G."/>
            <person name="van Loo E.N."/>
            <person name="Jellen E.N."/>
            <person name="Maughan P.J."/>
            <person name="Tester M."/>
        </authorList>
    </citation>
    <scope>NUCLEOTIDE SEQUENCE [LARGE SCALE GENOMIC DNA]</scope>
    <source>
        <strain evidence="1">cv. PI 614886</strain>
    </source>
</reference>
<accession>A0A803M1T9</accession>
<evidence type="ECO:0000313" key="1">
    <source>
        <dbReference type="EnsemblPlants" id="AUR62021921-RA:cds"/>
    </source>
</evidence>
<dbReference type="KEGG" id="cqi:110731153"/>
<dbReference type="OrthoDB" id="1897643at2759"/>
<organism evidence="1 2">
    <name type="scientific">Chenopodium quinoa</name>
    <name type="common">Quinoa</name>
    <dbReference type="NCBI Taxonomy" id="63459"/>
    <lineage>
        <taxon>Eukaryota</taxon>
        <taxon>Viridiplantae</taxon>
        <taxon>Streptophyta</taxon>
        <taxon>Embryophyta</taxon>
        <taxon>Tracheophyta</taxon>
        <taxon>Spermatophyta</taxon>
        <taxon>Magnoliopsida</taxon>
        <taxon>eudicotyledons</taxon>
        <taxon>Gunneridae</taxon>
        <taxon>Pentapetalae</taxon>
        <taxon>Caryophyllales</taxon>
        <taxon>Chenopodiaceae</taxon>
        <taxon>Chenopodioideae</taxon>
        <taxon>Atripliceae</taxon>
        <taxon>Chenopodium</taxon>
    </lineage>
</organism>
<dbReference type="PANTHER" id="PTHR33358:SF12">
    <property type="entry name" value="F-BOX PROTEIN WITH A DOMAIN PROTEIN"/>
    <property type="match status" value="1"/>
</dbReference>
<dbReference type="RefSeq" id="XP_021766677.1">
    <property type="nucleotide sequence ID" value="XM_021910985.1"/>
</dbReference>
<dbReference type="Gramene" id="AUR62021921-RA">
    <property type="protein sequence ID" value="AUR62021921-RA:cds"/>
    <property type="gene ID" value="AUR62021921"/>
</dbReference>
<sequence length="423" mass="46339">MVALQTSTTLSISSTNSISSNKSMITSSISGPKYLRNPKITVPKLPNHAQKQHLIEQLDKLTTNLPLREAKPIITTTTTKHTKEAIKLHTILEAISDRIEMHQNIGNQRENWNSLLLNSVNMITLTAVTMAGLAEASEPHGLGLKVSSALLFAAGTGILLIMNKIQPSQLVEEQRNAVRLFKQLKTKVQTTFYLRTPTQEDVEEALAKVLALDRAYPLPLLGAMLDKYPESLEPAVWWPSKKQSTSSLKHNFSKGNDEQNGWTRELEDDIREIVGVTKSKDVEDYVRLGNKALKLSKMLAVSGPILTGIATVGAACVGQGGPWGGLVAAVAGSMAAAVNTIEHGGQVGMVFEMYRNCAGFFKLLEETVESTLEEGDLQKRENGEVFELKMALHLGRSLSELREFADKSRKNGGCVDEFASKLF</sequence>
<dbReference type="AlphaFoldDB" id="A0A803M1T9"/>
<dbReference type="InterPro" id="IPR027949">
    <property type="entry name" value="Chloroplast_duf"/>
</dbReference>
<proteinExistence type="predicted"/>
<reference evidence="1" key="2">
    <citation type="submission" date="2021-03" db="UniProtKB">
        <authorList>
            <consortium name="EnsemblPlants"/>
        </authorList>
    </citation>
    <scope>IDENTIFICATION</scope>
</reference>
<dbReference type="Proteomes" id="UP000596660">
    <property type="component" value="Unplaced"/>
</dbReference>
<protein>
    <recommendedName>
        <fullName evidence="3">F-box protein</fullName>
    </recommendedName>
</protein>
<keyword evidence="2" id="KW-1185">Reference proteome</keyword>
<dbReference type="PANTHER" id="PTHR33358">
    <property type="entry name" value="F-BOX PROTEIN WITH A DOMAIN PROTEIN"/>
    <property type="match status" value="1"/>
</dbReference>
<evidence type="ECO:0000313" key="2">
    <source>
        <dbReference type="Proteomes" id="UP000596660"/>
    </source>
</evidence>
<dbReference type="GeneID" id="110731153"/>